<dbReference type="InterPro" id="IPR007220">
    <property type="entry name" value="ORC2"/>
</dbReference>
<feature type="compositionally biased region" description="Gly residues" evidence="6">
    <location>
        <begin position="382"/>
        <end position="393"/>
    </location>
</feature>
<comment type="subcellular location">
    <subcellularLocation>
        <location evidence="1 5">Nucleus</location>
    </subcellularLocation>
</comment>
<dbReference type="GO" id="GO:0003688">
    <property type="term" value="F:DNA replication origin binding"/>
    <property type="evidence" value="ECO:0007669"/>
    <property type="project" value="UniProtKB-UniRule"/>
</dbReference>
<dbReference type="GO" id="GO:0006260">
    <property type="term" value="P:DNA replication"/>
    <property type="evidence" value="ECO:0007669"/>
    <property type="project" value="UniProtKB-UniRule"/>
</dbReference>
<dbReference type="Pfam" id="PF24882">
    <property type="entry name" value="WHD_ORC2"/>
    <property type="match status" value="1"/>
</dbReference>
<organism evidence="9 10">
    <name type="scientific">Leucosporidium creatinivorum</name>
    <dbReference type="NCBI Taxonomy" id="106004"/>
    <lineage>
        <taxon>Eukaryota</taxon>
        <taxon>Fungi</taxon>
        <taxon>Dikarya</taxon>
        <taxon>Basidiomycota</taxon>
        <taxon>Pucciniomycotina</taxon>
        <taxon>Microbotryomycetes</taxon>
        <taxon>Leucosporidiales</taxon>
        <taxon>Leucosporidium</taxon>
    </lineage>
</organism>
<evidence type="ECO:0000259" key="8">
    <source>
        <dbReference type="Pfam" id="PF24882"/>
    </source>
</evidence>
<reference evidence="9 10" key="1">
    <citation type="submission" date="2016-07" db="EMBL/GenBank/DDBJ databases">
        <title>Pervasive Adenine N6-methylation of Active Genes in Fungi.</title>
        <authorList>
            <consortium name="DOE Joint Genome Institute"/>
            <person name="Mondo S.J."/>
            <person name="Dannebaum R.O."/>
            <person name="Kuo R.C."/>
            <person name="Labutti K."/>
            <person name="Haridas S."/>
            <person name="Kuo A."/>
            <person name="Salamov A."/>
            <person name="Ahrendt S.R."/>
            <person name="Lipzen A."/>
            <person name="Sullivan W."/>
            <person name="Andreopoulos W.B."/>
            <person name="Clum A."/>
            <person name="Lindquist E."/>
            <person name="Daum C."/>
            <person name="Ramamoorthy G.K."/>
            <person name="Gryganskyi A."/>
            <person name="Culley D."/>
            <person name="Magnuson J.K."/>
            <person name="James T.Y."/>
            <person name="O'Malley M.A."/>
            <person name="Stajich J.E."/>
            <person name="Spatafora J.W."/>
            <person name="Visel A."/>
            <person name="Grigoriev I.V."/>
        </authorList>
    </citation>
    <scope>NUCLEOTIDE SEQUENCE [LARGE SCALE GENOMIC DNA]</scope>
    <source>
        <strain evidence="9 10">62-1032</strain>
    </source>
</reference>
<dbReference type="InParanoid" id="A0A1Y2FQ93"/>
<dbReference type="InterPro" id="IPR056773">
    <property type="entry name" value="WHD_ORC2"/>
</dbReference>
<evidence type="ECO:0000313" key="10">
    <source>
        <dbReference type="Proteomes" id="UP000193467"/>
    </source>
</evidence>
<dbReference type="Proteomes" id="UP000193467">
    <property type="component" value="Unassembled WGS sequence"/>
</dbReference>
<evidence type="ECO:0000256" key="5">
    <source>
        <dbReference type="RuleBase" id="RU368084"/>
    </source>
</evidence>
<evidence type="ECO:0000313" key="9">
    <source>
        <dbReference type="EMBL" id="ORY85376.1"/>
    </source>
</evidence>
<dbReference type="AlphaFoldDB" id="A0A1Y2FQ93"/>
<sequence length="604" mass="65149">MAPPPAKRARLHTGTSSPPKPSSSPVKGSARRPLGSQLALPPSPLKRASLPSSSTAQPAQDGSQDSEDEGVDPLAHPVRHHQRPPQHLDASNSNSFITSSTGDAYLLASASPSKTSDNLFSSSLPNGPFTLQSYHQALTTYDSNPSLQSQRQALHLNATTYDAKYFNKWCWELDQGFNILLHGFGSKRDLLNRFAEQARKKGEVVVVNGFDTQCSLGDVVATLEEIVKAWEREDEMKKGPSRASPRKGGATPKKGASPRKGKGKATTTNDEDDTPTASRSLPVLPPSLSALESRIRRLLHSLTPHQSPPSPRPPIYLLLHSLDGPTLRLPKTLSLLALLAAQPGIQVVASVDHLRAAMLFQSSLLNTRPEGLMRPYRPNTKLGGGGGGGGGGEGSEEGTPAPRMEKEEQEEAEEAATTNLHLRTFTFLPYHVPTLTPYTHETSHASTLSTLLPSSIFPSLTTTIDRSAESLKQSVGHVLDSVTERAKRVFEALARMQVEDCDEGDGWRGLRAAQGQPAPGCAVSLEVFKNHCTDRLLAAHNDQVDALLSEFRDHGVVRGSLVAPARQAGEEEEEEEGEGGGEEWVWVPLERTVLGEVLEEMGSV</sequence>
<evidence type="ECO:0000256" key="6">
    <source>
        <dbReference type="SAM" id="MobiDB-lite"/>
    </source>
</evidence>
<dbReference type="Pfam" id="PF04084">
    <property type="entry name" value="RecA-like_ORC2"/>
    <property type="match status" value="1"/>
</dbReference>
<proteinExistence type="inferred from homology"/>
<comment type="caution">
    <text evidence="9">The sequence shown here is derived from an EMBL/GenBank/DDBJ whole genome shotgun (WGS) entry which is preliminary data.</text>
</comment>
<dbReference type="STRING" id="106004.A0A1Y2FQ93"/>
<comment type="function">
    <text evidence="5">Component of the origin recognition complex (ORC) that binds origins of replication. DNA-binding is ATP-dependent. ORC is required to assemble the pre-replication complex necessary to initiate DNA replication.</text>
</comment>
<dbReference type="OrthoDB" id="346673at2759"/>
<feature type="domain" description="Origin recognition complex subunit 2 winged-helix" evidence="8">
    <location>
        <begin position="522"/>
        <end position="591"/>
    </location>
</feature>
<evidence type="ECO:0000256" key="1">
    <source>
        <dbReference type="ARBA" id="ARBA00004123"/>
    </source>
</evidence>
<keyword evidence="3 5" id="KW-0235">DNA replication</keyword>
<dbReference type="EMBL" id="MCGR01000016">
    <property type="protein sequence ID" value="ORY85376.1"/>
    <property type="molecule type" value="Genomic_DNA"/>
</dbReference>
<evidence type="ECO:0000256" key="4">
    <source>
        <dbReference type="ARBA" id="ARBA00023242"/>
    </source>
</evidence>
<feature type="domain" description="Origin recognition complex subunit 2 RecA-like" evidence="7">
    <location>
        <begin position="161"/>
        <end position="365"/>
    </location>
</feature>
<feature type="region of interest" description="Disordered" evidence="6">
    <location>
        <begin position="371"/>
        <end position="418"/>
    </location>
</feature>
<gene>
    <name evidence="9" type="ORF">BCR35DRAFT_351698</name>
</gene>
<dbReference type="PANTHER" id="PTHR14052:SF0">
    <property type="entry name" value="ORIGIN RECOGNITION COMPLEX SUBUNIT 2"/>
    <property type="match status" value="1"/>
</dbReference>
<feature type="region of interest" description="Disordered" evidence="6">
    <location>
        <begin position="1"/>
        <end position="95"/>
    </location>
</feature>
<keyword evidence="4 5" id="KW-0539">Nucleus</keyword>
<name>A0A1Y2FQ93_9BASI</name>
<evidence type="ECO:0000256" key="3">
    <source>
        <dbReference type="ARBA" id="ARBA00022705"/>
    </source>
</evidence>
<comment type="similarity">
    <text evidence="2 5">Belongs to the ORC2 family.</text>
</comment>
<feature type="compositionally biased region" description="Polar residues" evidence="6">
    <location>
        <begin position="50"/>
        <end position="63"/>
    </location>
</feature>
<comment type="subunit">
    <text evidence="5">Component of the origin recognition complex (ORC).</text>
</comment>
<protein>
    <recommendedName>
        <fullName evidence="5">Origin recognition complex subunit 2</fullName>
    </recommendedName>
</protein>
<dbReference type="FunCoup" id="A0A1Y2FQ93">
    <property type="interactions" value="948"/>
</dbReference>
<feature type="region of interest" description="Disordered" evidence="6">
    <location>
        <begin position="562"/>
        <end position="583"/>
    </location>
</feature>
<evidence type="ECO:0000259" key="7">
    <source>
        <dbReference type="Pfam" id="PF04084"/>
    </source>
</evidence>
<dbReference type="GO" id="GO:0005664">
    <property type="term" value="C:nuclear origin of replication recognition complex"/>
    <property type="evidence" value="ECO:0007669"/>
    <property type="project" value="UniProtKB-UniRule"/>
</dbReference>
<accession>A0A1Y2FQ93</accession>
<keyword evidence="10" id="KW-1185">Reference proteome</keyword>
<feature type="compositionally biased region" description="Acidic residues" evidence="6">
    <location>
        <begin position="570"/>
        <end position="581"/>
    </location>
</feature>
<evidence type="ECO:0000256" key="2">
    <source>
        <dbReference type="ARBA" id="ARBA00007421"/>
    </source>
</evidence>
<dbReference type="PANTHER" id="PTHR14052">
    <property type="entry name" value="ORIGIN RECOGNITION COMPLEX SUBUNIT 2"/>
    <property type="match status" value="1"/>
</dbReference>
<dbReference type="InterPro" id="IPR056772">
    <property type="entry name" value="RecA-like_ORC2"/>
</dbReference>
<feature type="region of interest" description="Disordered" evidence="6">
    <location>
        <begin position="233"/>
        <end position="286"/>
    </location>
</feature>